<proteinExistence type="predicted"/>
<dbReference type="RefSeq" id="WP_379981125.1">
    <property type="nucleotide sequence ID" value="NZ_JBHSFV010000011.1"/>
</dbReference>
<dbReference type="Pfam" id="PF05050">
    <property type="entry name" value="Methyltransf_21"/>
    <property type="match status" value="1"/>
</dbReference>
<evidence type="ECO:0000313" key="3">
    <source>
        <dbReference type="Proteomes" id="UP001596043"/>
    </source>
</evidence>
<dbReference type="GO" id="GO:0032259">
    <property type="term" value="P:methylation"/>
    <property type="evidence" value="ECO:0007669"/>
    <property type="project" value="UniProtKB-KW"/>
</dbReference>
<dbReference type="InterPro" id="IPR053188">
    <property type="entry name" value="FkbM_Methyltransferase"/>
</dbReference>
<dbReference type="GO" id="GO:0008168">
    <property type="term" value="F:methyltransferase activity"/>
    <property type="evidence" value="ECO:0007669"/>
    <property type="project" value="UniProtKB-KW"/>
</dbReference>
<accession>A0ABV9I2K0</accession>
<keyword evidence="2" id="KW-0808">Transferase</keyword>
<feature type="domain" description="Methyltransferase FkbM" evidence="1">
    <location>
        <begin position="87"/>
        <end position="219"/>
    </location>
</feature>
<dbReference type="Gene3D" id="3.40.50.150">
    <property type="entry name" value="Vaccinia Virus protein VP39"/>
    <property type="match status" value="1"/>
</dbReference>
<dbReference type="EMBL" id="JBHSFV010000011">
    <property type="protein sequence ID" value="MFC4635674.1"/>
    <property type="molecule type" value="Genomic_DNA"/>
</dbReference>
<dbReference type="InterPro" id="IPR006342">
    <property type="entry name" value="FkbM_mtfrase"/>
</dbReference>
<evidence type="ECO:0000259" key="1">
    <source>
        <dbReference type="Pfam" id="PF05050"/>
    </source>
</evidence>
<gene>
    <name evidence="2" type="ORF">ACFO3O_17310</name>
</gene>
<organism evidence="2 3">
    <name type="scientific">Dokdonia ponticola</name>
    <dbReference type="NCBI Taxonomy" id="2041041"/>
    <lineage>
        <taxon>Bacteria</taxon>
        <taxon>Pseudomonadati</taxon>
        <taxon>Bacteroidota</taxon>
        <taxon>Flavobacteriia</taxon>
        <taxon>Flavobacteriales</taxon>
        <taxon>Flavobacteriaceae</taxon>
        <taxon>Dokdonia</taxon>
    </lineage>
</organism>
<sequence length="281" mass="31743">MKKLKVKKRQFKIKLRKKVLGHHAKGVIYDTENGMILAPIDDYTIGRYLGFKGGWNISEIKELLTYIQKDDTVYVLGTHIGTLLIPIGKQCKTIVGYEANPDTFGYVSKNVLINDLDNATLFNYAVGDEEKKISFLKNTLNSGGSKIKPKTDSYLYSHDNPDTIEVDMIRLDTHIKKENLPAPDCIIVDIEGAEYYALQGMQDILAGAKMLYIEYVPHHLKNVSGVSNKDFIDLIVPHFDKVRFVGKKKEMNISDSHEEFLTYLDALFAGETADDLLFTKG</sequence>
<keyword evidence="2" id="KW-0489">Methyltransferase</keyword>
<keyword evidence="3" id="KW-1185">Reference proteome</keyword>
<dbReference type="SUPFAM" id="SSF53335">
    <property type="entry name" value="S-adenosyl-L-methionine-dependent methyltransferases"/>
    <property type="match status" value="1"/>
</dbReference>
<dbReference type="PANTHER" id="PTHR36973:SF4">
    <property type="entry name" value="NODULATION PROTEIN"/>
    <property type="match status" value="1"/>
</dbReference>
<name>A0ABV9I2K0_9FLAO</name>
<reference evidence="3" key="1">
    <citation type="journal article" date="2019" name="Int. J. Syst. Evol. Microbiol.">
        <title>The Global Catalogue of Microorganisms (GCM) 10K type strain sequencing project: providing services to taxonomists for standard genome sequencing and annotation.</title>
        <authorList>
            <consortium name="The Broad Institute Genomics Platform"/>
            <consortium name="The Broad Institute Genome Sequencing Center for Infectious Disease"/>
            <person name="Wu L."/>
            <person name="Ma J."/>
        </authorList>
    </citation>
    <scope>NUCLEOTIDE SEQUENCE [LARGE SCALE GENOMIC DNA]</scope>
    <source>
        <strain evidence="3">YJ-61-S</strain>
    </source>
</reference>
<dbReference type="PANTHER" id="PTHR36973">
    <property type="entry name" value="SLL1456 PROTEIN-RELATED"/>
    <property type="match status" value="1"/>
</dbReference>
<evidence type="ECO:0000313" key="2">
    <source>
        <dbReference type="EMBL" id="MFC4635674.1"/>
    </source>
</evidence>
<protein>
    <submittedName>
        <fullName evidence="2">FkbM family methyltransferase</fullName>
    </submittedName>
</protein>
<dbReference type="Proteomes" id="UP001596043">
    <property type="component" value="Unassembled WGS sequence"/>
</dbReference>
<comment type="caution">
    <text evidence="2">The sequence shown here is derived from an EMBL/GenBank/DDBJ whole genome shotgun (WGS) entry which is preliminary data.</text>
</comment>
<dbReference type="InterPro" id="IPR029063">
    <property type="entry name" value="SAM-dependent_MTases_sf"/>
</dbReference>
<dbReference type="NCBIfam" id="TIGR01444">
    <property type="entry name" value="fkbM_fam"/>
    <property type="match status" value="1"/>
</dbReference>